<proteinExistence type="predicted"/>
<evidence type="ECO:0000256" key="4">
    <source>
        <dbReference type="ARBA" id="ARBA00023163"/>
    </source>
</evidence>
<comment type="caution">
    <text evidence="8">The sequence shown here is derived from an EMBL/GenBank/DDBJ whole genome shotgun (WGS) entry which is preliminary data.</text>
</comment>
<keyword evidence="3" id="KW-0238">DNA-binding</keyword>
<dbReference type="Pfam" id="PF02365">
    <property type="entry name" value="NAM"/>
    <property type="match status" value="1"/>
</dbReference>
<dbReference type="GO" id="GO:0003677">
    <property type="term" value="F:DNA binding"/>
    <property type="evidence" value="ECO:0007669"/>
    <property type="project" value="UniProtKB-KW"/>
</dbReference>
<reference evidence="8 9" key="3">
    <citation type="submission" date="2019-11" db="EMBL/GenBank/DDBJ databases">
        <title>A de novo genome assembly of a pear dwarfing rootstock.</title>
        <authorList>
            <person name="Wang F."/>
            <person name="Wang J."/>
            <person name="Li S."/>
            <person name="Zhang Y."/>
            <person name="Fang M."/>
            <person name="Ma L."/>
            <person name="Zhao Y."/>
            <person name="Jiang S."/>
        </authorList>
    </citation>
    <scope>NUCLEOTIDE SEQUENCE [LARGE SCALE GENOMIC DNA]</scope>
    <source>
        <strain evidence="8">S2</strain>
        <tissue evidence="8">Leaf</tissue>
    </source>
</reference>
<evidence type="ECO:0000256" key="6">
    <source>
        <dbReference type="SAM" id="MobiDB-lite"/>
    </source>
</evidence>
<dbReference type="GO" id="GO:0006355">
    <property type="term" value="P:regulation of DNA-templated transcription"/>
    <property type="evidence" value="ECO:0007669"/>
    <property type="project" value="InterPro"/>
</dbReference>
<keyword evidence="9" id="KW-1185">Reference proteome</keyword>
<evidence type="ECO:0000256" key="3">
    <source>
        <dbReference type="ARBA" id="ARBA00023125"/>
    </source>
</evidence>
<organism evidence="8 9">
    <name type="scientific">Pyrus ussuriensis x Pyrus communis</name>
    <dbReference type="NCBI Taxonomy" id="2448454"/>
    <lineage>
        <taxon>Eukaryota</taxon>
        <taxon>Viridiplantae</taxon>
        <taxon>Streptophyta</taxon>
        <taxon>Embryophyta</taxon>
        <taxon>Tracheophyta</taxon>
        <taxon>Spermatophyta</taxon>
        <taxon>Magnoliopsida</taxon>
        <taxon>eudicotyledons</taxon>
        <taxon>Gunneridae</taxon>
        <taxon>Pentapetalae</taxon>
        <taxon>rosids</taxon>
        <taxon>fabids</taxon>
        <taxon>Rosales</taxon>
        <taxon>Rosaceae</taxon>
        <taxon>Amygdaloideae</taxon>
        <taxon>Maleae</taxon>
        <taxon>Pyrus</taxon>
    </lineage>
</organism>
<dbReference type="Gene3D" id="2.170.150.80">
    <property type="entry name" value="NAC domain"/>
    <property type="match status" value="1"/>
</dbReference>
<evidence type="ECO:0000256" key="1">
    <source>
        <dbReference type="ARBA" id="ARBA00004123"/>
    </source>
</evidence>
<evidence type="ECO:0000259" key="7">
    <source>
        <dbReference type="PROSITE" id="PS51005"/>
    </source>
</evidence>
<evidence type="ECO:0000256" key="5">
    <source>
        <dbReference type="ARBA" id="ARBA00023242"/>
    </source>
</evidence>
<dbReference type="SUPFAM" id="SSF101941">
    <property type="entry name" value="NAC domain"/>
    <property type="match status" value="1"/>
</dbReference>
<dbReference type="InterPro" id="IPR003441">
    <property type="entry name" value="NAC-dom"/>
</dbReference>
<name>A0A5N5GNT7_9ROSA</name>
<feature type="compositionally biased region" description="Polar residues" evidence="6">
    <location>
        <begin position="216"/>
        <end position="228"/>
    </location>
</feature>
<keyword evidence="5" id="KW-0539">Nucleus</keyword>
<reference evidence="8 9" key="1">
    <citation type="submission" date="2019-09" db="EMBL/GenBank/DDBJ databases">
        <authorList>
            <person name="Ou C."/>
        </authorList>
    </citation>
    <scope>NUCLEOTIDE SEQUENCE [LARGE SCALE GENOMIC DNA]</scope>
    <source>
        <strain evidence="8">S2</strain>
        <tissue evidence="8">Leaf</tissue>
    </source>
</reference>
<dbReference type="InterPro" id="IPR036093">
    <property type="entry name" value="NAC_dom_sf"/>
</dbReference>
<protein>
    <submittedName>
        <fullName evidence="8">NAC transcription factor 29-like</fullName>
    </submittedName>
</protein>
<comment type="subcellular location">
    <subcellularLocation>
        <location evidence="1">Nucleus</location>
    </subcellularLocation>
</comment>
<gene>
    <name evidence="8" type="ORF">D8674_022109</name>
</gene>
<dbReference type="OrthoDB" id="774757at2759"/>
<keyword evidence="4" id="KW-0804">Transcription</keyword>
<dbReference type="EMBL" id="SMOL01000402">
    <property type="protein sequence ID" value="KAB2615521.1"/>
    <property type="molecule type" value="Genomic_DNA"/>
</dbReference>
<accession>A0A5N5GNT7</accession>
<dbReference type="AlphaFoldDB" id="A0A5N5GNT7"/>
<evidence type="ECO:0000256" key="2">
    <source>
        <dbReference type="ARBA" id="ARBA00023015"/>
    </source>
</evidence>
<evidence type="ECO:0000313" key="9">
    <source>
        <dbReference type="Proteomes" id="UP000327157"/>
    </source>
</evidence>
<sequence>MAPANDIPVGYKFHPRDEEDENVIPNIDLYGSMEARDIWNNNGGQDLGDDEDLYFFTKLKPASTKGTGSRVARTIGSGARHGQNKGSEVKDPKTKKTIGWWKRFTYANTKYPQENGCWIMHEFRLDRKLAMRIKSNSRTSDGDEYVVCRVRKNYDRKRKAVDHEQTRVVESQRNKIQRQFENIDESYATPPSSEVVDKVNTDHCPQQQQPQQEQQTNLNANSTSSSIGVTNVDRRKYDYYEDHPKYYEPQNSHVSLISSVVVEVNVDPYYNQQQLQLCNVTKFPQYYYESQEPMARPDDFVAEAACPTMPSSLGMANQEEYLQHNGFVNNRTDLPQYDYSSTQDPSSGTVFCHYDPPQTATTGFANQPHHIVTQDQPNYFVADPTVASSLASPANIDQNHPIMSDKNQHPLLNLTTHNFMKPTVMTS</sequence>
<dbReference type="Proteomes" id="UP000327157">
    <property type="component" value="Chromosome 3"/>
</dbReference>
<dbReference type="GO" id="GO:0005634">
    <property type="term" value="C:nucleus"/>
    <property type="evidence" value="ECO:0007669"/>
    <property type="project" value="UniProtKB-SubCell"/>
</dbReference>
<reference evidence="9" key="2">
    <citation type="submission" date="2019-10" db="EMBL/GenBank/DDBJ databases">
        <title>A de novo genome assembly of a pear dwarfing rootstock.</title>
        <authorList>
            <person name="Wang F."/>
            <person name="Wang J."/>
            <person name="Li S."/>
            <person name="Zhang Y."/>
            <person name="Fang M."/>
            <person name="Ma L."/>
            <person name="Zhao Y."/>
            <person name="Jiang S."/>
        </authorList>
    </citation>
    <scope>NUCLEOTIDE SEQUENCE [LARGE SCALE GENOMIC DNA]</scope>
</reference>
<feature type="region of interest" description="Disordered" evidence="6">
    <location>
        <begin position="179"/>
        <end position="228"/>
    </location>
</feature>
<evidence type="ECO:0000313" key="8">
    <source>
        <dbReference type="EMBL" id="KAB2615521.1"/>
    </source>
</evidence>
<dbReference type="PROSITE" id="PS51005">
    <property type="entry name" value="NAC"/>
    <property type="match status" value="1"/>
</dbReference>
<feature type="compositionally biased region" description="Low complexity" evidence="6">
    <location>
        <begin position="205"/>
        <end position="215"/>
    </location>
</feature>
<keyword evidence="2" id="KW-0805">Transcription regulation</keyword>
<feature type="domain" description="NAC" evidence="7">
    <location>
        <begin position="1"/>
        <end position="153"/>
    </location>
</feature>
<dbReference type="PANTHER" id="PTHR31989">
    <property type="entry name" value="NAC DOMAIN-CONTAINING PROTEIN 82-RELATED"/>
    <property type="match status" value="1"/>
</dbReference>